<dbReference type="GO" id="GO:0016020">
    <property type="term" value="C:membrane"/>
    <property type="evidence" value="ECO:0007669"/>
    <property type="project" value="InterPro"/>
</dbReference>
<dbReference type="OrthoDB" id="6759120at2"/>
<comment type="similarity">
    <text evidence="1">Belongs to the outer membrane porin (Opr) (TC 1.B.25) family.</text>
</comment>
<gene>
    <name evidence="5" type="ORF">SAMN04244572_01510</name>
</gene>
<accession>A0A1H6T6U5</accession>
<reference evidence="5 6" key="1">
    <citation type="submission" date="2016-10" db="EMBL/GenBank/DDBJ databases">
        <authorList>
            <person name="de Groot N.N."/>
        </authorList>
    </citation>
    <scope>NUCLEOTIDE SEQUENCE [LARGE SCALE GENOMIC DNA]</scope>
    <source>
        <strain evidence="5 6">DSM 373</strain>
    </source>
</reference>
<dbReference type="Gene3D" id="2.40.160.10">
    <property type="entry name" value="Porin"/>
    <property type="match status" value="1"/>
</dbReference>
<evidence type="ECO:0000256" key="3">
    <source>
        <dbReference type="ARBA" id="ARBA00022729"/>
    </source>
</evidence>
<dbReference type="PANTHER" id="PTHR34596">
    <property type="entry name" value="CHITOPORIN"/>
    <property type="match status" value="1"/>
</dbReference>
<feature type="chain" id="PRO_5011720212" evidence="4">
    <location>
        <begin position="23"/>
        <end position="424"/>
    </location>
</feature>
<protein>
    <submittedName>
        <fullName evidence="5">Outer membrane porin, OprD family</fullName>
    </submittedName>
</protein>
<organism evidence="5 6">
    <name type="scientific">Azotobacter beijerinckii</name>
    <dbReference type="NCBI Taxonomy" id="170623"/>
    <lineage>
        <taxon>Bacteria</taxon>
        <taxon>Pseudomonadati</taxon>
        <taxon>Pseudomonadota</taxon>
        <taxon>Gammaproteobacteria</taxon>
        <taxon>Pseudomonadales</taxon>
        <taxon>Pseudomonadaceae</taxon>
        <taxon>Azotobacter</taxon>
    </lineage>
</organism>
<dbReference type="RefSeq" id="WP_090731011.1">
    <property type="nucleotide sequence ID" value="NZ_FNYQ01000019.1"/>
</dbReference>
<dbReference type="AlphaFoldDB" id="A0A1H6T6U5"/>
<dbReference type="Proteomes" id="UP000199250">
    <property type="component" value="Unassembled WGS sequence"/>
</dbReference>
<evidence type="ECO:0000256" key="2">
    <source>
        <dbReference type="ARBA" id="ARBA00022448"/>
    </source>
</evidence>
<dbReference type="GO" id="GO:0015288">
    <property type="term" value="F:porin activity"/>
    <property type="evidence" value="ECO:0007669"/>
    <property type="project" value="TreeGrafter"/>
</dbReference>
<evidence type="ECO:0000313" key="5">
    <source>
        <dbReference type="EMBL" id="SEI73874.1"/>
    </source>
</evidence>
<evidence type="ECO:0000256" key="4">
    <source>
        <dbReference type="SAM" id="SignalP"/>
    </source>
</evidence>
<sequence length="424" mass="47093">MKRKLQLAISVAMAGGLPSALAVGGGLIEDSTATLQLRNYYFMRDFSDIQGRNQQSKAEEWAQGFILNFKSGYTPGPVGFGLDVLGLMGVKLDSNSDRTNTGLLPVHDDGKAASEYGRLGLTLKARFSSTELRYGEQTPNLPILAHTDNRLLPQTYRGTTLISREIPGLTLQAGRLNTAVMRNSTDHQKMTALIINDPINPRRLANATGDHYNYIGGDYSFNTNRTTLSFWQGQLEDIYQQRFYGIKHAQPIGAWTLSSDIGYFTATEDGHSKVGNLDNQLAYGLFSAKYKGHTFHVGYQGVYGDDGFLRIGDTLSPLGNELPTYQFSAPDERSWQIRYDFDFAGVGLPGLTSTVRYVKGDNVDTGARGFEGEDWERDLDLAYTIQSGPLKNVSIRWRNATARSNYATDIDENRLIVNYPIKLF</sequence>
<evidence type="ECO:0000313" key="6">
    <source>
        <dbReference type="Proteomes" id="UP000199250"/>
    </source>
</evidence>
<feature type="signal peptide" evidence="4">
    <location>
        <begin position="1"/>
        <end position="22"/>
    </location>
</feature>
<dbReference type="PANTHER" id="PTHR34596:SF2">
    <property type="entry name" value="CHITOPORIN"/>
    <property type="match status" value="1"/>
</dbReference>
<keyword evidence="3 4" id="KW-0732">Signal</keyword>
<dbReference type="InterPro" id="IPR005318">
    <property type="entry name" value="OM_porin_bac"/>
</dbReference>
<name>A0A1H6T6U5_9GAMM</name>
<keyword evidence="2" id="KW-0813">Transport</keyword>
<dbReference type="InterPro" id="IPR023614">
    <property type="entry name" value="Porin_dom_sf"/>
</dbReference>
<proteinExistence type="inferred from homology"/>
<dbReference type="Pfam" id="PF03573">
    <property type="entry name" value="OprD"/>
    <property type="match status" value="1"/>
</dbReference>
<evidence type="ECO:0000256" key="1">
    <source>
        <dbReference type="ARBA" id="ARBA00009075"/>
    </source>
</evidence>
<dbReference type="EMBL" id="FNYQ01000019">
    <property type="protein sequence ID" value="SEI73874.1"/>
    <property type="molecule type" value="Genomic_DNA"/>
</dbReference>